<evidence type="ECO:0000313" key="8">
    <source>
        <dbReference type="Proteomes" id="UP000305541"/>
    </source>
</evidence>
<feature type="domain" description="SHSP" evidence="4">
    <location>
        <begin position="31"/>
        <end position="142"/>
    </location>
</feature>
<evidence type="ECO:0000259" key="4">
    <source>
        <dbReference type="PROSITE" id="PS01031"/>
    </source>
</evidence>
<dbReference type="PROSITE" id="PS01031">
    <property type="entry name" value="SHSP"/>
    <property type="match status" value="1"/>
</dbReference>
<dbReference type="InterPro" id="IPR044587">
    <property type="entry name" value="HSP21-like"/>
</dbReference>
<dbReference type="OrthoDB" id="9811615at2"/>
<dbReference type="InterPro" id="IPR008978">
    <property type="entry name" value="HSP20-like_chaperone"/>
</dbReference>
<sequence>MANEMMNRNRRNDMWDPFFDRLSRGFFNDGWNGTPTTLKTDVSESDSEYKVKIDVPGIDKKDIKLNYQDGVLNVEVKKDSFADHEDQDHNVTMTERSYGMMHRSYALPSVDSDNIKAKVESGVLNITLPKVSGDQASGIEIE</sequence>
<dbReference type="InterPro" id="IPR002068">
    <property type="entry name" value="A-crystallin/Hsp20_dom"/>
</dbReference>
<evidence type="ECO:0000313" key="7">
    <source>
        <dbReference type="Proteomes" id="UP000051859"/>
    </source>
</evidence>
<protein>
    <submittedName>
        <fullName evidence="5">Heat shock protein Hsp20</fullName>
    </submittedName>
    <submittedName>
        <fullName evidence="6">Hsp20/alpha crystallin family protein</fullName>
    </submittedName>
</protein>
<comment type="caution">
    <text evidence="5">The sequence shown here is derived from an EMBL/GenBank/DDBJ whole genome shotgun (WGS) entry which is preliminary data.</text>
</comment>
<dbReference type="Proteomes" id="UP000051859">
    <property type="component" value="Unassembled WGS sequence"/>
</dbReference>
<dbReference type="Gene3D" id="2.60.40.790">
    <property type="match status" value="1"/>
</dbReference>
<dbReference type="RefSeq" id="WP_057802856.1">
    <property type="nucleotide sequence ID" value="NZ_JQBX01000010.1"/>
</dbReference>
<dbReference type="AlphaFoldDB" id="A0A0R2L3K2"/>
<dbReference type="GO" id="GO:0009408">
    <property type="term" value="P:response to heat"/>
    <property type="evidence" value="ECO:0007669"/>
    <property type="project" value="InterPro"/>
</dbReference>
<accession>A0A0R2L3K2</accession>
<dbReference type="Proteomes" id="UP000305541">
    <property type="component" value="Unassembled WGS sequence"/>
</dbReference>
<dbReference type="EMBL" id="JQBX01000010">
    <property type="protein sequence ID" value="KRN93802.1"/>
    <property type="molecule type" value="Genomic_DNA"/>
</dbReference>
<evidence type="ECO:0000256" key="2">
    <source>
        <dbReference type="PROSITE-ProRule" id="PRU00285"/>
    </source>
</evidence>
<evidence type="ECO:0000313" key="5">
    <source>
        <dbReference type="EMBL" id="KRN93802.1"/>
    </source>
</evidence>
<gene>
    <name evidence="6" type="ORF">FEZ51_09090</name>
    <name evidence="5" type="ORF">IV81_GL000204</name>
</gene>
<dbReference type="SUPFAM" id="SSF49764">
    <property type="entry name" value="HSP20-like chaperones"/>
    <property type="match status" value="1"/>
</dbReference>
<evidence type="ECO:0000256" key="3">
    <source>
        <dbReference type="RuleBase" id="RU003616"/>
    </source>
</evidence>
<dbReference type="STRING" id="331679.IV81_GL000204"/>
<evidence type="ECO:0000256" key="1">
    <source>
        <dbReference type="ARBA" id="ARBA00023016"/>
    </source>
</evidence>
<name>A0A0R2L3K2_9LACO</name>
<evidence type="ECO:0000313" key="6">
    <source>
        <dbReference type="EMBL" id="TLQ03484.1"/>
    </source>
</evidence>
<keyword evidence="7" id="KW-1185">Reference proteome</keyword>
<dbReference type="CDD" id="cd06471">
    <property type="entry name" value="ACD_LpsHSP_like"/>
    <property type="match status" value="1"/>
</dbReference>
<dbReference type="PATRIC" id="fig|331679.3.peg.207"/>
<reference evidence="5 7" key="1">
    <citation type="journal article" date="2015" name="Genome Announc.">
        <title>Expanding the biotechnology potential of lactobacilli through comparative genomics of 213 strains and associated genera.</title>
        <authorList>
            <person name="Sun Z."/>
            <person name="Harris H.M."/>
            <person name="McCann A."/>
            <person name="Guo C."/>
            <person name="Argimon S."/>
            <person name="Zhang W."/>
            <person name="Yang X."/>
            <person name="Jeffery I.B."/>
            <person name="Cooney J.C."/>
            <person name="Kagawa T.F."/>
            <person name="Liu W."/>
            <person name="Song Y."/>
            <person name="Salvetti E."/>
            <person name="Wrobel A."/>
            <person name="Rasinkangas P."/>
            <person name="Parkhill J."/>
            <person name="Rea M.C."/>
            <person name="O'Sullivan O."/>
            <person name="Ritari J."/>
            <person name="Douillard F.P."/>
            <person name="Paul Ross R."/>
            <person name="Yang R."/>
            <person name="Briner A.E."/>
            <person name="Felis G.E."/>
            <person name="de Vos W.M."/>
            <person name="Barrangou R."/>
            <person name="Klaenhammer T.R."/>
            <person name="Caufield P.W."/>
            <person name="Cui Y."/>
            <person name="Zhang H."/>
            <person name="O'Toole P.W."/>
        </authorList>
    </citation>
    <scope>NUCLEOTIDE SEQUENCE [LARGE SCALE GENOMIC DNA]</scope>
    <source>
        <strain evidence="5 7">DSM 18001</strain>
    </source>
</reference>
<reference evidence="6 8" key="2">
    <citation type="submission" date="2019-05" db="EMBL/GenBank/DDBJ databases">
        <title>The metagenome of a microbial culture collection derived from dairy environment covers the genomic content of the human microbiome.</title>
        <authorList>
            <person name="Roder T."/>
            <person name="Wuthrich D."/>
            <person name="Sattari Z."/>
            <person name="Von Ah U."/>
            <person name="Bar C."/>
            <person name="Ronchi F."/>
            <person name="Macpherson A.J."/>
            <person name="Ganal-Vonarburg S.C."/>
            <person name="Bruggmann R."/>
            <person name="Vergeres G."/>
        </authorList>
    </citation>
    <scope>NUCLEOTIDE SEQUENCE [LARGE SCALE GENOMIC DNA]</scope>
    <source>
        <strain evidence="6 8">FAM 18815</strain>
    </source>
</reference>
<dbReference type="PANTHER" id="PTHR46733">
    <property type="entry name" value="26.5 KDA HEAT SHOCK PROTEIN, MITOCHONDRIAL"/>
    <property type="match status" value="1"/>
</dbReference>
<comment type="similarity">
    <text evidence="2 3">Belongs to the small heat shock protein (HSP20) family.</text>
</comment>
<dbReference type="Pfam" id="PF00011">
    <property type="entry name" value="HSP20"/>
    <property type="match status" value="1"/>
</dbReference>
<organism evidence="5 7">
    <name type="scientific">Pediococcus stilesii</name>
    <dbReference type="NCBI Taxonomy" id="331679"/>
    <lineage>
        <taxon>Bacteria</taxon>
        <taxon>Bacillati</taxon>
        <taxon>Bacillota</taxon>
        <taxon>Bacilli</taxon>
        <taxon>Lactobacillales</taxon>
        <taxon>Lactobacillaceae</taxon>
        <taxon>Pediococcus</taxon>
    </lineage>
</organism>
<keyword evidence="1 5" id="KW-0346">Stress response</keyword>
<proteinExistence type="inferred from homology"/>
<dbReference type="PANTHER" id="PTHR46733:SF3">
    <property type="entry name" value="26.5 KDA HEAT SHOCK PROTEIN, MITOCHONDRIAL"/>
    <property type="match status" value="1"/>
</dbReference>
<dbReference type="EMBL" id="VBTH01000021">
    <property type="protein sequence ID" value="TLQ03484.1"/>
    <property type="molecule type" value="Genomic_DNA"/>
</dbReference>